<reference evidence="2 3" key="1">
    <citation type="submission" date="2019-01" db="EMBL/GenBank/DDBJ databases">
        <title>Genome sequencing of the rare red list fungi Fomitopsis rosea.</title>
        <authorList>
            <person name="Buettner E."/>
            <person name="Kellner H."/>
        </authorList>
    </citation>
    <scope>NUCLEOTIDE SEQUENCE [LARGE SCALE GENOMIC DNA]</scope>
    <source>
        <strain evidence="2 3">DSM 105464</strain>
    </source>
</reference>
<protein>
    <submittedName>
        <fullName evidence="2">Uncharacterized protein</fullName>
    </submittedName>
</protein>
<comment type="caution">
    <text evidence="2">The sequence shown here is derived from an EMBL/GenBank/DDBJ whole genome shotgun (WGS) entry which is preliminary data.</text>
</comment>
<dbReference type="Proteomes" id="UP000298390">
    <property type="component" value="Unassembled WGS sequence"/>
</dbReference>
<dbReference type="AlphaFoldDB" id="A0A4Y9YKM6"/>
<evidence type="ECO:0000313" key="2">
    <source>
        <dbReference type="EMBL" id="TFY62672.1"/>
    </source>
</evidence>
<dbReference type="EMBL" id="SEKV01000157">
    <property type="protein sequence ID" value="TFY62672.1"/>
    <property type="molecule type" value="Genomic_DNA"/>
</dbReference>
<gene>
    <name evidence="2" type="ORF">EVJ58_g3710</name>
</gene>
<feature type="chain" id="PRO_5021238404" evidence="1">
    <location>
        <begin position="18"/>
        <end position="200"/>
    </location>
</feature>
<evidence type="ECO:0000256" key="1">
    <source>
        <dbReference type="SAM" id="SignalP"/>
    </source>
</evidence>
<evidence type="ECO:0000313" key="3">
    <source>
        <dbReference type="Proteomes" id="UP000298390"/>
    </source>
</evidence>
<accession>A0A4Y9YKM6</accession>
<keyword evidence="1" id="KW-0732">Signal</keyword>
<name>A0A4Y9YKM6_9APHY</name>
<sequence>MFASIVFPLALAAGSLAMPMARQNSCTNLGAGATASLTYNFTLSAVSPTAADSATGTNLLVTPGPAGTSGEAVDYWLSTFSGTGSSNFPTFTLEDGALIPQPGAANQDYAAWDTTVEAGKYIDFTVTDAVFGGSNEATPYCAVSDASGFVTLAANGVSNGFSLCATTNDDYILMFQASSTNDGSYQYNTCQTQNIHLVQA</sequence>
<organism evidence="2 3">
    <name type="scientific">Rhodofomes roseus</name>
    <dbReference type="NCBI Taxonomy" id="34475"/>
    <lineage>
        <taxon>Eukaryota</taxon>
        <taxon>Fungi</taxon>
        <taxon>Dikarya</taxon>
        <taxon>Basidiomycota</taxon>
        <taxon>Agaricomycotina</taxon>
        <taxon>Agaricomycetes</taxon>
        <taxon>Polyporales</taxon>
        <taxon>Rhodofomes</taxon>
    </lineage>
</organism>
<feature type="signal peptide" evidence="1">
    <location>
        <begin position="1"/>
        <end position="17"/>
    </location>
</feature>
<proteinExistence type="predicted"/>